<evidence type="ECO:0000313" key="1">
    <source>
        <dbReference type="EMBL" id="KAF5401590.1"/>
    </source>
</evidence>
<gene>
    <name evidence="1" type="ORF">PHET_04697</name>
</gene>
<reference evidence="1" key="1">
    <citation type="submission" date="2019-05" db="EMBL/GenBank/DDBJ databases">
        <title>Annotation for the trematode Paragonimus heterotremus.</title>
        <authorList>
            <person name="Choi Y.-J."/>
        </authorList>
    </citation>
    <scope>NUCLEOTIDE SEQUENCE</scope>
    <source>
        <strain evidence="1">LC</strain>
    </source>
</reference>
<protein>
    <submittedName>
        <fullName evidence="1">Cyclin dependent kinase 10</fullName>
    </submittedName>
</protein>
<evidence type="ECO:0000313" key="2">
    <source>
        <dbReference type="Proteomes" id="UP000748531"/>
    </source>
</evidence>
<sequence length="117" mass="13226">MEKLMDSSKPSNEMSICGMDSLSVQVNNAMNGNTDLYSSSDSDSEYRRRNIFPLKSQRLPRDSLKFILTVWYSPETSSVIAESISNRCNEVQLKRLIGGSPRDILRLAAKCFNELDI</sequence>
<dbReference type="AlphaFoldDB" id="A0A8J4WRP8"/>
<keyword evidence="2" id="KW-1185">Reference proteome</keyword>
<dbReference type="Proteomes" id="UP000748531">
    <property type="component" value="Unassembled WGS sequence"/>
</dbReference>
<dbReference type="OrthoDB" id="6253923at2759"/>
<keyword evidence="1" id="KW-0418">Kinase</keyword>
<organism evidence="1 2">
    <name type="scientific">Paragonimus heterotremus</name>
    <dbReference type="NCBI Taxonomy" id="100268"/>
    <lineage>
        <taxon>Eukaryota</taxon>
        <taxon>Metazoa</taxon>
        <taxon>Spiralia</taxon>
        <taxon>Lophotrochozoa</taxon>
        <taxon>Platyhelminthes</taxon>
        <taxon>Trematoda</taxon>
        <taxon>Digenea</taxon>
        <taxon>Plagiorchiida</taxon>
        <taxon>Troglotremata</taxon>
        <taxon>Troglotrematidae</taxon>
        <taxon>Paragonimus</taxon>
    </lineage>
</organism>
<keyword evidence="1" id="KW-0808">Transferase</keyword>
<comment type="caution">
    <text evidence="1">The sequence shown here is derived from an EMBL/GenBank/DDBJ whole genome shotgun (WGS) entry which is preliminary data.</text>
</comment>
<name>A0A8J4WRP8_9TREM</name>
<proteinExistence type="predicted"/>
<dbReference type="GO" id="GO:0016301">
    <property type="term" value="F:kinase activity"/>
    <property type="evidence" value="ECO:0007669"/>
    <property type="project" value="UniProtKB-KW"/>
</dbReference>
<accession>A0A8J4WRP8</accession>
<dbReference type="EMBL" id="LUCH01002367">
    <property type="protein sequence ID" value="KAF5401590.1"/>
    <property type="molecule type" value="Genomic_DNA"/>
</dbReference>